<dbReference type="GO" id="GO:0061630">
    <property type="term" value="F:ubiquitin protein ligase activity"/>
    <property type="evidence" value="ECO:0007669"/>
    <property type="project" value="TreeGrafter"/>
</dbReference>
<dbReference type="PROSITE" id="PS50089">
    <property type="entry name" value="ZF_RING_2"/>
    <property type="match status" value="1"/>
</dbReference>
<evidence type="ECO:0000256" key="4">
    <source>
        <dbReference type="PROSITE-ProRule" id="PRU00175"/>
    </source>
</evidence>
<dbReference type="Gene3D" id="3.30.40.10">
    <property type="entry name" value="Zinc/RING finger domain, C3HC4 (zinc finger)"/>
    <property type="match status" value="1"/>
</dbReference>
<keyword evidence="8" id="KW-1185">Reference proteome</keyword>
<proteinExistence type="predicted"/>
<keyword evidence="2 4" id="KW-0863">Zinc-finger</keyword>
<organism evidence="7 8">
    <name type="scientific">Passalora fulva</name>
    <name type="common">Tomato leaf mold</name>
    <name type="synonym">Cladosporium fulvum</name>
    <dbReference type="NCBI Taxonomy" id="5499"/>
    <lineage>
        <taxon>Eukaryota</taxon>
        <taxon>Fungi</taxon>
        <taxon>Dikarya</taxon>
        <taxon>Ascomycota</taxon>
        <taxon>Pezizomycotina</taxon>
        <taxon>Dothideomycetes</taxon>
        <taxon>Dothideomycetidae</taxon>
        <taxon>Mycosphaerellales</taxon>
        <taxon>Mycosphaerellaceae</taxon>
        <taxon>Fulvia</taxon>
    </lineage>
</organism>
<dbReference type="InterPro" id="IPR051438">
    <property type="entry name" value="RNF_E3_ubiq-protein_ligase"/>
</dbReference>
<dbReference type="SUPFAM" id="SSF57850">
    <property type="entry name" value="RING/U-box"/>
    <property type="match status" value="1"/>
</dbReference>
<keyword evidence="3" id="KW-0862">Zinc</keyword>
<feature type="region of interest" description="Disordered" evidence="5">
    <location>
        <begin position="124"/>
        <end position="145"/>
    </location>
</feature>
<evidence type="ECO:0000259" key="6">
    <source>
        <dbReference type="PROSITE" id="PS50089"/>
    </source>
</evidence>
<dbReference type="KEGG" id="ffu:CLAFUR5_11503"/>
<dbReference type="RefSeq" id="XP_047765345.1">
    <property type="nucleotide sequence ID" value="XM_047910651.1"/>
</dbReference>
<dbReference type="PANTHER" id="PTHR46016:SF1">
    <property type="entry name" value="RING-TYPE DOMAIN-CONTAINING PROTEIN"/>
    <property type="match status" value="1"/>
</dbReference>
<keyword evidence="1" id="KW-0479">Metal-binding</keyword>
<dbReference type="AlphaFoldDB" id="A0A9Q8USM1"/>
<protein>
    <recommendedName>
        <fullName evidence="6">RING-type domain-containing protein</fullName>
    </recommendedName>
</protein>
<dbReference type="GeneID" id="71991381"/>
<dbReference type="GO" id="GO:0000209">
    <property type="term" value="P:protein polyubiquitination"/>
    <property type="evidence" value="ECO:0007669"/>
    <property type="project" value="TreeGrafter"/>
</dbReference>
<feature type="domain" description="RING-type" evidence="6">
    <location>
        <begin position="18"/>
        <end position="56"/>
    </location>
</feature>
<dbReference type="GO" id="GO:0008270">
    <property type="term" value="F:zinc ion binding"/>
    <property type="evidence" value="ECO:0007669"/>
    <property type="project" value="UniProtKB-KW"/>
</dbReference>
<evidence type="ECO:0000256" key="1">
    <source>
        <dbReference type="ARBA" id="ARBA00022723"/>
    </source>
</evidence>
<accession>A0A9Q8USM1</accession>
<dbReference type="Pfam" id="PF13639">
    <property type="entry name" value="zf-RING_2"/>
    <property type="match status" value="1"/>
</dbReference>
<gene>
    <name evidence="7" type="ORF">CLAFUR5_11503</name>
</gene>
<evidence type="ECO:0000256" key="3">
    <source>
        <dbReference type="ARBA" id="ARBA00022833"/>
    </source>
</evidence>
<evidence type="ECO:0000313" key="8">
    <source>
        <dbReference type="Proteomes" id="UP000756132"/>
    </source>
</evidence>
<name>A0A9Q8USM1_PASFU</name>
<evidence type="ECO:0000256" key="5">
    <source>
        <dbReference type="SAM" id="MobiDB-lite"/>
    </source>
</evidence>
<dbReference type="EMBL" id="CP090170">
    <property type="protein sequence ID" value="UJO20979.1"/>
    <property type="molecule type" value="Genomic_DNA"/>
</dbReference>
<dbReference type="OrthoDB" id="6270329at2759"/>
<dbReference type="SMART" id="SM00184">
    <property type="entry name" value="RING"/>
    <property type="match status" value="1"/>
</dbReference>
<reference evidence="7" key="2">
    <citation type="journal article" date="2022" name="Microb. Genom.">
        <title>A chromosome-scale genome assembly of the tomato pathogen Cladosporium fulvum reveals a compartmentalized genome architecture and the presence of a dispensable chromosome.</title>
        <authorList>
            <person name="Zaccaron A.Z."/>
            <person name="Chen L.H."/>
            <person name="Samaras A."/>
            <person name="Stergiopoulos I."/>
        </authorList>
    </citation>
    <scope>NUCLEOTIDE SEQUENCE</scope>
    <source>
        <strain evidence="7">Race5_Kim</strain>
    </source>
</reference>
<dbReference type="Proteomes" id="UP000756132">
    <property type="component" value="Chromosome 8"/>
</dbReference>
<sequence length="309" mass="34800">MTLPTQDAFLAGLQQKDCPICYELITGPVQLECGHIFCLTCARTWFATSSTCPNCRAAQYEHEAPPARGEVVVDAEGWLVFPGDAGAIYRIRRLENPLDVSPEARIIFGHDNGWYEVQRIDGGDYSDEADEEDDSGADEDDFDDDLIDHIDGVEVQPQPAPVIEPNPAEDEDLIDYSDDELEEQPDPAPRASGAWELTYRVNPLPEDTDEDQIFENNLLVRQALRYMRIGYAGPLNEMDCSPEWEALVIREDLENTADASIVSGSLEEFEANMQELYPGALMWITMSFEDRERLLWELYCHLGGRDGEV</sequence>
<dbReference type="InterPro" id="IPR017907">
    <property type="entry name" value="Znf_RING_CS"/>
</dbReference>
<dbReference type="InterPro" id="IPR001841">
    <property type="entry name" value="Znf_RING"/>
</dbReference>
<reference evidence="7" key="1">
    <citation type="submission" date="2021-12" db="EMBL/GenBank/DDBJ databases">
        <authorList>
            <person name="Zaccaron A."/>
            <person name="Stergiopoulos I."/>
        </authorList>
    </citation>
    <scope>NUCLEOTIDE SEQUENCE</scope>
    <source>
        <strain evidence="7">Race5_Kim</strain>
    </source>
</reference>
<evidence type="ECO:0000256" key="2">
    <source>
        <dbReference type="ARBA" id="ARBA00022771"/>
    </source>
</evidence>
<dbReference type="GO" id="GO:0006511">
    <property type="term" value="P:ubiquitin-dependent protein catabolic process"/>
    <property type="evidence" value="ECO:0007669"/>
    <property type="project" value="TreeGrafter"/>
</dbReference>
<dbReference type="PROSITE" id="PS00518">
    <property type="entry name" value="ZF_RING_1"/>
    <property type="match status" value="1"/>
</dbReference>
<dbReference type="InterPro" id="IPR013083">
    <property type="entry name" value="Znf_RING/FYVE/PHD"/>
</dbReference>
<evidence type="ECO:0000313" key="7">
    <source>
        <dbReference type="EMBL" id="UJO20979.1"/>
    </source>
</evidence>
<dbReference type="PANTHER" id="PTHR46016">
    <property type="entry name" value="ZINC FINGER, RING/FYVE/PHD-TYPE"/>
    <property type="match status" value="1"/>
</dbReference>